<gene>
    <name evidence="3 4" type="primary">LOC107479839</name>
</gene>
<organism evidence="2 3">
    <name type="scientific">Arachis duranensis</name>
    <name type="common">Wild peanut</name>
    <dbReference type="NCBI Taxonomy" id="130453"/>
    <lineage>
        <taxon>Eukaryota</taxon>
        <taxon>Viridiplantae</taxon>
        <taxon>Streptophyta</taxon>
        <taxon>Embryophyta</taxon>
        <taxon>Tracheophyta</taxon>
        <taxon>Spermatophyta</taxon>
        <taxon>Magnoliopsida</taxon>
        <taxon>eudicotyledons</taxon>
        <taxon>Gunneridae</taxon>
        <taxon>Pentapetalae</taxon>
        <taxon>rosids</taxon>
        <taxon>fabids</taxon>
        <taxon>Fabales</taxon>
        <taxon>Fabaceae</taxon>
        <taxon>Papilionoideae</taxon>
        <taxon>50 kb inversion clade</taxon>
        <taxon>dalbergioids sensu lato</taxon>
        <taxon>Dalbergieae</taxon>
        <taxon>Pterocarpus clade</taxon>
        <taxon>Arachis</taxon>
    </lineage>
</organism>
<evidence type="ECO:0000313" key="3">
    <source>
        <dbReference type="RefSeq" id="XP_052114662.1"/>
    </source>
</evidence>
<evidence type="ECO:0000313" key="2">
    <source>
        <dbReference type="Proteomes" id="UP000515211"/>
    </source>
</evidence>
<keyword evidence="2" id="KW-1185">Reference proteome</keyword>
<dbReference type="GeneID" id="107479839"/>
<dbReference type="SUPFAM" id="SSF54001">
    <property type="entry name" value="Cysteine proteinases"/>
    <property type="match status" value="1"/>
</dbReference>
<feature type="compositionally biased region" description="Basic and acidic residues" evidence="1">
    <location>
        <begin position="45"/>
        <end position="61"/>
    </location>
</feature>
<feature type="compositionally biased region" description="Polar residues" evidence="1">
    <location>
        <begin position="26"/>
        <end position="42"/>
    </location>
</feature>
<dbReference type="RefSeq" id="XP_052114663.1">
    <property type="nucleotide sequence ID" value="XM_052258703.1"/>
</dbReference>
<feature type="region of interest" description="Disordered" evidence="1">
    <location>
        <begin position="24"/>
        <end position="61"/>
    </location>
</feature>
<reference evidence="2" key="1">
    <citation type="journal article" date="2016" name="Nat. Genet.">
        <title>The genome sequences of Arachis duranensis and Arachis ipaensis, the diploid ancestors of cultivated peanut.</title>
        <authorList>
            <person name="Bertioli D.J."/>
            <person name="Cannon S.B."/>
            <person name="Froenicke L."/>
            <person name="Huang G."/>
            <person name="Farmer A.D."/>
            <person name="Cannon E.K."/>
            <person name="Liu X."/>
            <person name="Gao D."/>
            <person name="Clevenger J."/>
            <person name="Dash S."/>
            <person name="Ren L."/>
            <person name="Moretzsohn M.C."/>
            <person name="Shirasawa K."/>
            <person name="Huang W."/>
            <person name="Vidigal B."/>
            <person name="Abernathy B."/>
            <person name="Chu Y."/>
            <person name="Niederhuth C.E."/>
            <person name="Umale P."/>
            <person name="Araujo A.C."/>
            <person name="Kozik A."/>
            <person name="Kim K.D."/>
            <person name="Burow M.D."/>
            <person name="Varshney R.K."/>
            <person name="Wang X."/>
            <person name="Zhang X."/>
            <person name="Barkley N."/>
            <person name="Guimaraes P.M."/>
            <person name="Isobe S."/>
            <person name="Guo B."/>
            <person name="Liao B."/>
            <person name="Stalker H.T."/>
            <person name="Schmitz R.J."/>
            <person name="Scheffler B.E."/>
            <person name="Leal-Bertioli S.C."/>
            <person name="Xun X."/>
            <person name="Jackson S.A."/>
            <person name="Michelmore R."/>
            <person name="Ozias-Akins P."/>
        </authorList>
    </citation>
    <scope>NUCLEOTIDE SEQUENCE [LARGE SCALE GENOMIC DNA]</scope>
    <source>
        <strain evidence="2">cv. V14167</strain>
    </source>
</reference>
<evidence type="ECO:0000256" key="1">
    <source>
        <dbReference type="SAM" id="MobiDB-lite"/>
    </source>
</evidence>
<accession>A0A9C6WGI4</accession>
<dbReference type="KEGG" id="adu:107479839"/>
<dbReference type="InterPro" id="IPR038765">
    <property type="entry name" value="Papain-like_cys_pep_sf"/>
</dbReference>
<dbReference type="Gene3D" id="3.40.395.10">
    <property type="entry name" value="Adenoviral Proteinase, Chain A"/>
    <property type="match status" value="1"/>
</dbReference>
<proteinExistence type="predicted"/>
<protein>
    <submittedName>
        <fullName evidence="3 4">Uncharacterized protein LOC107479839</fullName>
    </submittedName>
</protein>
<dbReference type="AlphaFoldDB" id="A0A9C6WGI4"/>
<sequence>MTHEENEPLSNLKTADKVHHIEVEDNCNNSSSSQPKFGSNNGDDYLLKKGERIQDKADEVSRNKTVEEDFVKPILFPGSSRIQDESGKLPDCTVGQVLSFMKKKSRPTATVEAGRKLAFLPSNAKPPKIPKVNKIAAGGEARNTEDHIAEGNKENKEKEIYCFDVTRGMKCKFKPNPKMGLKSEEIQAAAFIFSAELDPGEELLKIGDVTATRKDFESLCPTQQISEKILYLTALKCVHNQTLLTWKNVWQLPPTFADTILDGNNLDEILVPMVKQFMQPTKDLQFIYIPMRENDHRYLMVISIHDSIIWQLDSYLEDDDIQRRRTKMTTVAATVEHILKSDIYNECKLEMKETCGDGEFMLQEESLIDIKAVILHHGFFNG</sequence>
<evidence type="ECO:0000313" key="4">
    <source>
        <dbReference type="RefSeq" id="XP_052114663.1"/>
    </source>
</evidence>
<name>A0A9C6WGI4_ARADU</name>
<dbReference type="Proteomes" id="UP000515211">
    <property type="component" value="Chromosome 3"/>
</dbReference>
<reference evidence="3 4" key="2">
    <citation type="submission" date="2025-04" db="UniProtKB">
        <authorList>
            <consortium name="RefSeq"/>
        </authorList>
    </citation>
    <scope>IDENTIFICATION</scope>
    <source>
        <tissue evidence="3 4">Whole plant</tissue>
    </source>
</reference>
<dbReference type="RefSeq" id="XP_052114662.1">
    <property type="nucleotide sequence ID" value="XM_052258702.1"/>
</dbReference>